<dbReference type="Gene3D" id="3.30.200.20">
    <property type="entry name" value="Phosphorylase Kinase, domain 1"/>
    <property type="match status" value="1"/>
</dbReference>
<dbReference type="RefSeq" id="WP_095370994.1">
    <property type="nucleotide sequence ID" value="NZ_CP022983.1"/>
</dbReference>
<gene>
    <name evidence="2" type="ORF">CKF48_08820</name>
</gene>
<keyword evidence="3" id="KW-1185">Reference proteome</keyword>
<organism evidence="2 3">
    <name type="scientific">Cytobacillus kochii</name>
    <dbReference type="NCBI Taxonomy" id="859143"/>
    <lineage>
        <taxon>Bacteria</taxon>
        <taxon>Bacillati</taxon>
        <taxon>Bacillota</taxon>
        <taxon>Bacilli</taxon>
        <taxon>Bacillales</taxon>
        <taxon>Bacillaceae</taxon>
        <taxon>Cytobacillus</taxon>
    </lineage>
</organism>
<dbReference type="EMBL" id="CP022983">
    <property type="protein sequence ID" value="ASV67420.1"/>
    <property type="molecule type" value="Genomic_DNA"/>
</dbReference>
<name>A0A248TH47_9BACI</name>
<dbReference type="InterPro" id="IPR011009">
    <property type="entry name" value="Kinase-like_dom_sf"/>
</dbReference>
<dbReference type="KEGG" id="bko:CKF48_08820"/>
<accession>A0A248TH47</accession>
<proteinExistence type="predicted"/>
<evidence type="ECO:0000259" key="1">
    <source>
        <dbReference type="Pfam" id="PF01636"/>
    </source>
</evidence>
<dbReference type="Proteomes" id="UP000215137">
    <property type="component" value="Chromosome"/>
</dbReference>
<dbReference type="InterPro" id="IPR002575">
    <property type="entry name" value="Aminoglycoside_PTrfase"/>
</dbReference>
<reference evidence="2 3" key="1">
    <citation type="submission" date="2017-08" db="EMBL/GenBank/DDBJ databases">
        <title>Complete Genome Sequence of Bacillus kochii Oregon-R-modENCODE STRAIN BDGP4, isolated from Drosophila melanogaster gut.</title>
        <authorList>
            <person name="Wan K.H."/>
            <person name="Yu C."/>
            <person name="Park S."/>
            <person name="Hammonds A.S."/>
            <person name="Booth B.W."/>
            <person name="Celniker S.E."/>
        </authorList>
    </citation>
    <scope>NUCLEOTIDE SEQUENCE [LARGE SCALE GENOMIC DNA]</scope>
    <source>
        <strain evidence="2 3">BDGP4</strain>
    </source>
</reference>
<dbReference type="Pfam" id="PF01636">
    <property type="entry name" value="APH"/>
    <property type="match status" value="1"/>
</dbReference>
<dbReference type="AlphaFoldDB" id="A0A248TH47"/>
<dbReference type="SUPFAM" id="SSF56112">
    <property type="entry name" value="Protein kinase-like (PK-like)"/>
    <property type="match status" value="1"/>
</dbReference>
<feature type="domain" description="Aminoglycoside phosphotransferase" evidence="1">
    <location>
        <begin position="22"/>
        <end position="237"/>
    </location>
</feature>
<evidence type="ECO:0000313" key="2">
    <source>
        <dbReference type="EMBL" id="ASV67420.1"/>
    </source>
</evidence>
<evidence type="ECO:0000313" key="3">
    <source>
        <dbReference type="Proteomes" id="UP000215137"/>
    </source>
</evidence>
<sequence>MNFYIMKDILNEQFDLKITHMTQLTDHNISATYYLNTSKGSYVLKRIPSYIQDTEIEGKLVKYLYENEIPVAQVIKSNQGTYSFSINGEKYHLQEYIDGEIYDLNNGTDWFKDVSAQNLGKIQHVLSQTPKLKTGMINKELFTNGQIIKAKKSYLKTFKKAQQSNDTTTMKDIINRLEYLDTINNYTFDYSKFTCTNSHGDYYTSQIICKETKLYTIDWTDACHLPACWEVMMSFAYADPVAKSGKIESNALKRYIDNYSKWFTLTKYDLFHMPYLYFFQLAVSNFYEPYGKLPKEYLKIARLTTKQLAWLNKNVDSLAMKLV</sequence>
<protein>
    <recommendedName>
        <fullName evidence="1">Aminoglycoside phosphotransferase domain-containing protein</fullName>
    </recommendedName>
</protein>